<gene>
    <name evidence="3" type="ORF">GCM10011611_13000</name>
</gene>
<keyword evidence="4" id="KW-1185">Reference proteome</keyword>
<name>A0A8J2YQY0_9PROT</name>
<protein>
    <recommendedName>
        <fullName evidence="2">HTH lysR-type domain-containing protein</fullName>
    </recommendedName>
</protein>
<dbReference type="InterPro" id="IPR000847">
    <property type="entry name" value="LysR_HTH_N"/>
</dbReference>
<evidence type="ECO:0000259" key="2">
    <source>
        <dbReference type="PROSITE" id="PS50931"/>
    </source>
</evidence>
<dbReference type="GO" id="GO:0003700">
    <property type="term" value="F:DNA-binding transcription factor activity"/>
    <property type="evidence" value="ECO:0007669"/>
    <property type="project" value="InterPro"/>
</dbReference>
<evidence type="ECO:0000313" key="3">
    <source>
        <dbReference type="EMBL" id="GGF08924.1"/>
    </source>
</evidence>
<evidence type="ECO:0000313" key="4">
    <source>
        <dbReference type="Proteomes" id="UP000646365"/>
    </source>
</evidence>
<proteinExistence type="inferred from homology"/>
<dbReference type="PANTHER" id="PTHR30537">
    <property type="entry name" value="HTH-TYPE TRANSCRIPTIONAL REGULATOR"/>
    <property type="match status" value="1"/>
</dbReference>
<evidence type="ECO:0000256" key="1">
    <source>
        <dbReference type="ARBA" id="ARBA00009437"/>
    </source>
</evidence>
<reference evidence="3" key="2">
    <citation type="submission" date="2020-09" db="EMBL/GenBank/DDBJ databases">
        <authorList>
            <person name="Sun Q."/>
            <person name="Zhou Y."/>
        </authorList>
    </citation>
    <scope>NUCLEOTIDE SEQUENCE</scope>
    <source>
        <strain evidence="3">CGMCC 1.15725</strain>
    </source>
</reference>
<organism evidence="3 4">
    <name type="scientific">Aliidongia dinghuensis</name>
    <dbReference type="NCBI Taxonomy" id="1867774"/>
    <lineage>
        <taxon>Bacteria</taxon>
        <taxon>Pseudomonadati</taxon>
        <taxon>Pseudomonadota</taxon>
        <taxon>Alphaproteobacteria</taxon>
        <taxon>Rhodospirillales</taxon>
        <taxon>Dongiaceae</taxon>
        <taxon>Aliidongia</taxon>
    </lineage>
</organism>
<dbReference type="GO" id="GO:0043565">
    <property type="term" value="F:sequence-specific DNA binding"/>
    <property type="evidence" value="ECO:0007669"/>
    <property type="project" value="TreeGrafter"/>
</dbReference>
<dbReference type="Pfam" id="PF00126">
    <property type="entry name" value="HTH_1"/>
    <property type="match status" value="1"/>
</dbReference>
<dbReference type="SUPFAM" id="SSF46785">
    <property type="entry name" value="Winged helix' DNA-binding domain"/>
    <property type="match status" value="1"/>
</dbReference>
<dbReference type="InterPro" id="IPR058163">
    <property type="entry name" value="LysR-type_TF_proteobact-type"/>
</dbReference>
<dbReference type="InterPro" id="IPR036388">
    <property type="entry name" value="WH-like_DNA-bd_sf"/>
</dbReference>
<feature type="domain" description="HTH lysR-type" evidence="2">
    <location>
        <begin position="1"/>
        <end position="58"/>
    </location>
</feature>
<sequence length="100" mass="10879">MDWNDIRLFLAVAQAGSLSAAARQEQVGIATVGRRVHALEAALSVRLFDRLPEGYALTAEGRDFVPMAEEMHATAEVMRRRADAAEERAIRSVPVASSEA</sequence>
<dbReference type="AlphaFoldDB" id="A0A8J2YQY0"/>
<reference evidence="3" key="1">
    <citation type="journal article" date="2014" name="Int. J. Syst. Evol. Microbiol.">
        <title>Complete genome sequence of Corynebacterium casei LMG S-19264T (=DSM 44701T), isolated from a smear-ripened cheese.</title>
        <authorList>
            <consortium name="US DOE Joint Genome Institute (JGI-PGF)"/>
            <person name="Walter F."/>
            <person name="Albersmeier A."/>
            <person name="Kalinowski J."/>
            <person name="Ruckert C."/>
        </authorList>
    </citation>
    <scope>NUCLEOTIDE SEQUENCE</scope>
    <source>
        <strain evidence="3">CGMCC 1.15725</strain>
    </source>
</reference>
<dbReference type="Proteomes" id="UP000646365">
    <property type="component" value="Unassembled WGS sequence"/>
</dbReference>
<dbReference type="InterPro" id="IPR036390">
    <property type="entry name" value="WH_DNA-bd_sf"/>
</dbReference>
<dbReference type="PROSITE" id="PS50931">
    <property type="entry name" value="HTH_LYSR"/>
    <property type="match status" value="1"/>
</dbReference>
<dbReference type="PANTHER" id="PTHR30537:SF3">
    <property type="entry name" value="TRANSCRIPTIONAL REGULATORY PROTEIN"/>
    <property type="match status" value="1"/>
</dbReference>
<accession>A0A8J2YQY0</accession>
<comment type="caution">
    <text evidence="3">The sequence shown here is derived from an EMBL/GenBank/DDBJ whole genome shotgun (WGS) entry which is preliminary data.</text>
</comment>
<dbReference type="GO" id="GO:0006351">
    <property type="term" value="P:DNA-templated transcription"/>
    <property type="evidence" value="ECO:0007669"/>
    <property type="project" value="TreeGrafter"/>
</dbReference>
<dbReference type="Gene3D" id="1.10.10.10">
    <property type="entry name" value="Winged helix-like DNA-binding domain superfamily/Winged helix DNA-binding domain"/>
    <property type="match status" value="1"/>
</dbReference>
<dbReference type="EMBL" id="BMJQ01000003">
    <property type="protein sequence ID" value="GGF08924.1"/>
    <property type="molecule type" value="Genomic_DNA"/>
</dbReference>
<dbReference type="RefSeq" id="WP_229743532.1">
    <property type="nucleotide sequence ID" value="NZ_BMJQ01000003.1"/>
</dbReference>
<comment type="similarity">
    <text evidence="1">Belongs to the LysR transcriptional regulatory family.</text>
</comment>